<protein>
    <submittedName>
        <fullName evidence="2">Protein FAR1-related sequence 11-like</fullName>
    </submittedName>
</protein>
<organism evidence="2 3">
    <name type="scientific">Rhizophagus clarus</name>
    <dbReference type="NCBI Taxonomy" id="94130"/>
    <lineage>
        <taxon>Eukaryota</taxon>
        <taxon>Fungi</taxon>
        <taxon>Fungi incertae sedis</taxon>
        <taxon>Mucoromycota</taxon>
        <taxon>Glomeromycotina</taxon>
        <taxon>Glomeromycetes</taxon>
        <taxon>Glomerales</taxon>
        <taxon>Glomeraceae</taxon>
        <taxon>Rhizophagus</taxon>
    </lineage>
</organism>
<dbReference type="OrthoDB" id="2420811at2759"/>
<comment type="caution">
    <text evidence="2">The sequence shown here is derived from an EMBL/GenBank/DDBJ whole genome shotgun (WGS) entry which is preliminary data.</text>
</comment>
<gene>
    <name evidence="2" type="ORF">RCL2_003058800</name>
</gene>
<dbReference type="Proteomes" id="UP000615446">
    <property type="component" value="Unassembled WGS sequence"/>
</dbReference>
<dbReference type="InterPro" id="IPR004330">
    <property type="entry name" value="FAR1_DNA_bnd_dom"/>
</dbReference>
<evidence type="ECO:0000259" key="1">
    <source>
        <dbReference type="Pfam" id="PF03101"/>
    </source>
</evidence>
<name>A0A8H3R5L8_9GLOM</name>
<dbReference type="AlphaFoldDB" id="A0A8H3R5L8"/>
<sequence>MELLYCHNTLFASEDISNIPVLTDDDISNNPNKENENINDIISDDNIQGQLDTDETRLKIASEDVSLDTTFLSWEEVEDFLKNYGQRNGFAITKYQVEKSRSTQLITKRTFVCEFGGKFKSKKSESAEKQQNTRTKKCQYPWHINLTFPEYAFEFSRKYREFLKEMIDKIEIMTKHGNLSITLQQNLLKARFPKMNYLDSDLLNAIQKFKSLNRSNMHNDASDLLINLVQKKQEDLQFFIKFEFDNNN</sequence>
<feature type="domain" description="FAR1" evidence="1">
    <location>
        <begin position="80"/>
        <end position="138"/>
    </location>
</feature>
<accession>A0A8H3R5L8</accession>
<dbReference type="PANTHER" id="PTHR47718">
    <property type="entry name" value="OS01G0519700 PROTEIN"/>
    <property type="match status" value="1"/>
</dbReference>
<evidence type="ECO:0000313" key="3">
    <source>
        <dbReference type="Proteomes" id="UP000615446"/>
    </source>
</evidence>
<evidence type="ECO:0000313" key="2">
    <source>
        <dbReference type="EMBL" id="GET04284.1"/>
    </source>
</evidence>
<proteinExistence type="predicted"/>
<dbReference type="Pfam" id="PF03101">
    <property type="entry name" value="FAR1"/>
    <property type="match status" value="1"/>
</dbReference>
<dbReference type="EMBL" id="BLAL01000338">
    <property type="protein sequence ID" value="GET04284.1"/>
    <property type="molecule type" value="Genomic_DNA"/>
</dbReference>
<reference evidence="2" key="1">
    <citation type="submission" date="2019-10" db="EMBL/GenBank/DDBJ databases">
        <title>Conservation and host-specific expression of non-tandemly repeated heterogenous ribosome RNA gene in arbuscular mycorrhizal fungi.</title>
        <authorList>
            <person name="Maeda T."/>
            <person name="Kobayashi Y."/>
            <person name="Nakagawa T."/>
            <person name="Ezawa T."/>
            <person name="Yamaguchi K."/>
            <person name="Bino T."/>
            <person name="Nishimoto Y."/>
            <person name="Shigenobu S."/>
            <person name="Kawaguchi M."/>
        </authorList>
    </citation>
    <scope>NUCLEOTIDE SEQUENCE</scope>
    <source>
        <strain evidence="2">HR1</strain>
    </source>
</reference>